<evidence type="ECO:0000313" key="8">
    <source>
        <dbReference type="EMBL" id="MCP1675907.1"/>
    </source>
</evidence>
<dbReference type="Pfam" id="PF03888">
    <property type="entry name" value="MucB_RseB"/>
    <property type="match status" value="1"/>
</dbReference>
<evidence type="ECO:0000256" key="5">
    <source>
        <dbReference type="SAM" id="SignalP"/>
    </source>
</evidence>
<proteinExistence type="inferred from homology"/>
<dbReference type="InterPro" id="IPR033436">
    <property type="entry name" value="MucB/RseB_C"/>
</dbReference>
<comment type="subcellular location">
    <subcellularLocation>
        <location evidence="1">Periplasm</location>
    </subcellularLocation>
</comment>
<evidence type="ECO:0000256" key="1">
    <source>
        <dbReference type="ARBA" id="ARBA00004418"/>
    </source>
</evidence>
<protein>
    <submittedName>
        <fullName evidence="8">Sigma-E factor negative regulatory protein RseB</fullName>
    </submittedName>
</protein>
<evidence type="ECO:0000256" key="3">
    <source>
        <dbReference type="ARBA" id="ARBA00022729"/>
    </source>
</evidence>
<feature type="signal peptide" evidence="5">
    <location>
        <begin position="1"/>
        <end position="24"/>
    </location>
</feature>
<name>A0AAE3KH27_9GAMM</name>
<comment type="similarity">
    <text evidence="2">Belongs to the RseB family.</text>
</comment>
<evidence type="ECO:0000256" key="4">
    <source>
        <dbReference type="ARBA" id="ARBA00022764"/>
    </source>
</evidence>
<evidence type="ECO:0000313" key="9">
    <source>
        <dbReference type="Proteomes" id="UP001205843"/>
    </source>
</evidence>
<dbReference type="Gene3D" id="2.50.20.10">
    <property type="entry name" value="Lipoprotein localisation LolA/LolB/LppX"/>
    <property type="match status" value="1"/>
</dbReference>
<feature type="domain" description="MucB/RseB N-terminal" evidence="6">
    <location>
        <begin position="27"/>
        <end position="195"/>
    </location>
</feature>
<dbReference type="GO" id="GO:0045152">
    <property type="term" value="F:antisigma factor binding"/>
    <property type="evidence" value="ECO:0007669"/>
    <property type="project" value="TreeGrafter"/>
</dbReference>
<dbReference type="PIRSF" id="PIRSF005427">
    <property type="entry name" value="RseB"/>
    <property type="match status" value="1"/>
</dbReference>
<accession>A0AAE3KH27</accession>
<evidence type="ECO:0000259" key="7">
    <source>
        <dbReference type="Pfam" id="PF17188"/>
    </source>
</evidence>
<dbReference type="PANTHER" id="PTHR38782:SF1">
    <property type="entry name" value="SIGMA-E FACTOR REGULATORY PROTEIN RSEB"/>
    <property type="match status" value="1"/>
</dbReference>
<evidence type="ECO:0000256" key="2">
    <source>
        <dbReference type="ARBA" id="ARBA00008150"/>
    </source>
</evidence>
<comment type="caution">
    <text evidence="8">The sequence shown here is derived from an EMBL/GenBank/DDBJ whole genome shotgun (WGS) entry which is preliminary data.</text>
</comment>
<dbReference type="Pfam" id="PF17188">
    <property type="entry name" value="MucB_RseB_C"/>
    <property type="match status" value="1"/>
</dbReference>
<dbReference type="InterPro" id="IPR033434">
    <property type="entry name" value="MucB/RseB_N"/>
</dbReference>
<keyword evidence="3 5" id="KW-0732">Signal</keyword>
<gene>
    <name evidence="8" type="ORF">J2T57_003062</name>
</gene>
<dbReference type="Gene3D" id="3.30.200.100">
    <property type="entry name" value="MucB/RseB, C-terminal domain"/>
    <property type="match status" value="1"/>
</dbReference>
<dbReference type="InterPro" id="IPR005588">
    <property type="entry name" value="MucB_RseB"/>
</dbReference>
<dbReference type="Proteomes" id="UP001205843">
    <property type="component" value="Unassembled WGS sequence"/>
</dbReference>
<reference evidence="8" key="1">
    <citation type="submission" date="2022-03" db="EMBL/GenBank/DDBJ databases">
        <title>Genomic Encyclopedia of Type Strains, Phase III (KMG-III): the genomes of soil and plant-associated and newly described type strains.</title>
        <authorList>
            <person name="Whitman W."/>
        </authorList>
    </citation>
    <scope>NUCLEOTIDE SEQUENCE</scope>
    <source>
        <strain evidence="8">ANL 6-2</strain>
    </source>
</reference>
<feature type="chain" id="PRO_5042169517" evidence="5">
    <location>
        <begin position="25"/>
        <end position="317"/>
    </location>
</feature>
<dbReference type="AlphaFoldDB" id="A0AAE3KH27"/>
<dbReference type="PANTHER" id="PTHR38782">
    <property type="match status" value="1"/>
</dbReference>
<organism evidence="8 9">
    <name type="scientific">Natronocella acetinitrilica</name>
    <dbReference type="NCBI Taxonomy" id="414046"/>
    <lineage>
        <taxon>Bacteria</taxon>
        <taxon>Pseudomonadati</taxon>
        <taxon>Pseudomonadota</taxon>
        <taxon>Gammaproteobacteria</taxon>
        <taxon>Chromatiales</taxon>
        <taxon>Ectothiorhodospiraceae</taxon>
        <taxon>Natronocella</taxon>
    </lineage>
</organism>
<dbReference type="CDD" id="cd16327">
    <property type="entry name" value="RseB"/>
    <property type="match status" value="1"/>
</dbReference>
<evidence type="ECO:0000259" key="6">
    <source>
        <dbReference type="Pfam" id="PF03888"/>
    </source>
</evidence>
<keyword evidence="4" id="KW-0574">Periplasm</keyword>
<dbReference type="GO" id="GO:0032885">
    <property type="term" value="P:regulation of polysaccharide biosynthetic process"/>
    <property type="evidence" value="ECO:0007669"/>
    <property type="project" value="TreeGrafter"/>
</dbReference>
<dbReference type="RefSeq" id="WP_253480171.1">
    <property type="nucleotide sequence ID" value="NZ_JALJXV010000007.1"/>
</dbReference>
<dbReference type="InterPro" id="IPR038484">
    <property type="entry name" value="MucB/RseB_C_sf"/>
</dbReference>
<dbReference type="GO" id="GO:0030288">
    <property type="term" value="C:outer membrane-bounded periplasmic space"/>
    <property type="evidence" value="ECO:0007669"/>
    <property type="project" value="TreeGrafter"/>
</dbReference>
<feature type="domain" description="MucB/RseB C-terminal" evidence="7">
    <location>
        <begin position="220"/>
        <end position="313"/>
    </location>
</feature>
<sequence length="317" mass="34825">MLRRLSAAVAIGLATLGVSGLVAADGDAREQIERMSAAAASTSFHGVLIYGYGGHTEPLEIVRLLESGPRERLYTLRGAQREVFRQEDHVRWVLPDQGVVLIEQGRESRRRFTDITASQLDALASYYELAVIGEDRVADRPAIVLELKPRDEYRYGYRLWLDDETGMLLASECRTADGEVIEHFMFVELNMNPPPEAILPRLSDDGLEVVEAPSPSIHDEAGQWEASEVPAGFQLLSHGKRSRRGGGEPVEHLLYGDGFGAVSIYIAEGEDMDFHGHSGKGATRMAGANRDGYHITVVGEVPSATIEMVLSGVRRLQ</sequence>
<keyword evidence="9" id="KW-1185">Reference proteome</keyword>
<dbReference type="EMBL" id="JALJXV010000007">
    <property type="protein sequence ID" value="MCP1675907.1"/>
    <property type="molecule type" value="Genomic_DNA"/>
</dbReference>